<dbReference type="STRING" id="1295533.A0A1E3HZI6"/>
<feature type="compositionally biased region" description="Low complexity" evidence="3">
    <location>
        <begin position="86"/>
        <end position="115"/>
    </location>
</feature>
<feature type="compositionally biased region" description="Basic and acidic residues" evidence="3">
    <location>
        <begin position="589"/>
        <end position="603"/>
    </location>
</feature>
<dbReference type="GeneID" id="30153459"/>
<feature type="compositionally biased region" description="Polar residues" evidence="3">
    <location>
        <begin position="1153"/>
        <end position="1168"/>
    </location>
</feature>
<organism evidence="5 6">
    <name type="scientific">Cryptococcus amylolentus CBS 6039</name>
    <dbReference type="NCBI Taxonomy" id="1295533"/>
    <lineage>
        <taxon>Eukaryota</taxon>
        <taxon>Fungi</taxon>
        <taxon>Dikarya</taxon>
        <taxon>Basidiomycota</taxon>
        <taxon>Agaricomycotina</taxon>
        <taxon>Tremellomycetes</taxon>
        <taxon>Tremellales</taxon>
        <taxon>Cryptococcaceae</taxon>
        <taxon>Cryptococcus</taxon>
    </lineage>
</organism>
<feature type="compositionally biased region" description="Low complexity" evidence="3">
    <location>
        <begin position="203"/>
        <end position="212"/>
    </location>
</feature>
<feature type="compositionally biased region" description="Pro residues" evidence="3">
    <location>
        <begin position="805"/>
        <end position="814"/>
    </location>
</feature>
<dbReference type="InterPro" id="IPR057402">
    <property type="entry name" value="AIM3_BBC1_C"/>
</dbReference>
<keyword evidence="1 2" id="KW-0728">SH3 domain</keyword>
<feature type="compositionally biased region" description="Basic and acidic residues" evidence="3">
    <location>
        <begin position="650"/>
        <end position="661"/>
    </location>
</feature>
<accession>A0A1E3HZI6</accession>
<feature type="compositionally biased region" description="Low complexity" evidence="3">
    <location>
        <begin position="402"/>
        <end position="418"/>
    </location>
</feature>
<dbReference type="SMART" id="SM00326">
    <property type="entry name" value="SH3"/>
    <property type="match status" value="1"/>
</dbReference>
<feature type="compositionally biased region" description="Acidic residues" evidence="3">
    <location>
        <begin position="751"/>
        <end position="779"/>
    </location>
</feature>
<proteinExistence type="predicted"/>
<feature type="compositionally biased region" description="Acidic residues" evidence="3">
    <location>
        <begin position="519"/>
        <end position="528"/>
    </location>
</feature>
<dbReference type="SUPFAM" id="SSF50044">
    <property type="entry name" value="SH3-domain"/>
    <property type="match status" value="1"/>
</dbReference>
<dbReference type="OrthoDB" id="207120at2759"/>
<feature type="compositionally biased region" description="Basic and acidic residues" evidence="3">
    <location>
        <begin position="960"/>
        <end position="969"/>
    </location>
</feature>
<gene>
    <name evidence="5" type="ORF">L202_02150</name>
</gene>
<feature type="compositionally biased region" description="Basic and acidic residues" evidence="3">
    <location>
        <begin position="289"/>
        <end position="302"/>
    </location>
</feature>
<reference evidence="5 6" key="1">
    <citation type="submission" date="2016-06" db="EMBL/GenBank/DDBJ databases">
        <title>Evolution of pathogenesis and genome organization in the Tremellales.</title>
        <authorList>
            <person name="Cuomo C."/>
            <person name="Litvintseva A."/>
            <person name="Heitman J."/>
            <person name="Chen Y."/>
            <person name="Sun S."/>
            <person name="Springer D."/>
            <person name="Dromer F."/>
            <person name="Young S."/>
            <person name="Zeng Q."/>
            <person name="Chapman S."/>
            <person name="Gujja S."/>
            <person name="Saif S."/>
            <person name="Birren B."/>
        </authorList>
    </citation>
    <scope>NUCLEOTIDE SEQUENCE [LARGE SCALE GENOMIC DNA]</scope>
    <source>
        <strain evidence="5 6">CBS 6039</strain>
    </source>
</reference>
<feature type="compositionally biased region" description="Low complexity" evidence="3">
    <location>
        <begin position="382"/>
        <end position="394"/>
    </location>
</feature>
<evidence type="ECO:0000256" key="2">
    <source>
        <dbReference type="PROSITE-ProRule" id="PRU00192"/>
    </source>
</evidence>
<dbReference type="Gene3D" id="2.30.30.40">
    <property type="entry name" value="SH3 Domains"/>
    <property type="match status" value="1"/>
</dbReference>
<dbReference type="Pfam" id="PF25459">
    <property type="entry name" value="AIM3_BBC1_C"/>
    <property type="match status" value="1"/>
</dbReference>
<dbReference type="EMBL" id="AWGJ01000003">
    <property type="protein sequence ID" value="ODN81773.1"/>
    <property type="molecule type" value="Genomic_DNA"/>
</dbReference>
<feature type="compositionally biased region" description="Pro residues" evidence="3">
    <location>
        <begin position="985"/>
        <end position="1001"/>
    </location>
</feature>
<feature type="compositionally biased region" description="Low complexity" evidence="3">
    <location>
        <begin position="61"/>
        <end position="70"/>
    </location>
</feature>
<feature type="compositionally biased region" description="Basic and acidic residues" evidence="3">
    <location>
        <begin position="529"/>
        <end position="538"/>
    </location>
</feature>
<feature type="compositionally biased region" description="Pro residues" evidence="3">
    <location>
        <begin position="116"/>
        <end position="126"/>
    </location>
</feature>
<feature type="compositionally biased region" description="Basic and acidic residues" evidence="3">
    <location>
        <begin position="840"/>
        <end position="850"/>
    </location>
</feature>
<dbReference type="Pfam" id="PF07653">
    <property type="entry name" value="SH3_2"/>
    <property type="match status" value="1"/>
</dbReference>
<feature type="compositionally biased region" description="Basic and acidic residues" evidence="3">
    <location>
        <begin position="184"/>
        <end position="198"/>
    </location>
</feature>
<keyword evidence="6" id="KW-1185">Reference proteome</keyword>
<feature type="compositionally biased region" description="Basic and acidic residues" evidence="3">
    <location>
        <begin position="571"/>
        <end position="580"/>
    </location>
</feature>
<feature type="compositionally biased region" description="Polar residues" evidence="3">
    <location>
        <begin position="825"/>
        <end position="834"/>
    </location>
</feature>
<dbReference type="InterPro" id="IPR036028">
    <property type="entry name" value="SH3-like_dom_sf"/>
</dbReference>
<evidence type="ECO:0000313" key="6">
    <source>
        <dbReference type="Proteomes" id="UP000094065"/>
    </source>
</evidence>
<dbReference type="InterPro" id="IPR001452">
    <property type="entry name" value="SH3_domain"/>
</dbReference>
<feature type="compositionally biased region" description="Basic and acidic residues" evidence="3">
    <location>
        <begin position="445"/>
        <end position="458"/>
    </location>
</feature>
<feature type="compositionally biased region" description="Acidic residues" evidence="3">
    <location>
        <begin position="1081"/>
        <end position="1091"/>
    </location>
</feature>
<feature type="domain" description="SH3" evidence="4">
    <location>
        <begin position="1"/>
        <end position="64"/>
    </location>
</feature>
<dbReference type="PROSITE" id="PS50002">
    <property type="entry name" value="SH3"/>
    <property type="match status" value="1"/>
</dbReference>
<comment type="caution">
    <text evidence="5">The sequence shown here is derived from an EMBL/GenBank/DDBJ whole genome shotgun (WGS) entry which is preliminary data.</text>
</comment>
<sequence length="1325" mass="140067">MFPYLATSSLKYKSPHKTDLSFAKGETIRVTGPSPDDDDWLVGETLDGSRSGGFPKDFVQPVESVESVEAAEPKAESVEETPSNDAPSAAPEVPESAPVVSEPVAVQELEPTPAKAAPPPQAPAASPPATTTKPPTADDGEEKRPQSMKERLAFFAAAQDKPAPPPIKPKPAAGGLTWSQRQKLRQEQEAKEREEAAARGESAPAPVSAAPAPTLPEPVEQAPKEQQEGAGMSTADAVSSITKGGSLKDRMAALQGSGAFGQQQEKPPPPAPSGKVWSRPAAPPQPDTEVAKGEEGASREGDGTVPEGTEATHDDEESEEAKEKARKAAITARLAKLGARGPMGVMPTAPPVRKQSNKSVTSPSVEKAEPVAPESSSNDDGAPVATPLAAAVPKEAPESETESAAPPKSIPIAAVPRRTAPPRRRTAPRTTSSNPAPESETPPMPERDVRLETKDAEGHPVPPQQVMVANEEAPLPKTEEQLETQRQQEQRGESIGGLEGAQAAGIAVDTPGDGAEQPEQVELEEDREIVESLGEKPEPAVAFIGADDTEKEKATAGPDPIESIPAQKQVVEGDEKDVVPQERPQSILKTDDLDRDSADKDRSGPLSPSPITTVPLRPAGPDSPVSPVNAEEPPLPRARRMTIEDMPLDEVERKHMHEQTHETPVQSAPLARDPSPSKTVEEDAAPPPPPRRSLDKPAGPRPLPSAPTAIVSEEAPAVPARNPDRALSQVDAPEHHARALPPPPPEAVPPQDEEEEGQAVGLGDEEVEAVPDEEEDEESNTSPPSPPVRKETLPSPVQVGVPTPARAPPVPVSPVKPKMVDSPTRSRTLETSPVTAPAEKSPEDAEELNRRSSIAARMAKLGGVKFGMPPPQQFKKQSSGATSAREVEETGEVASVDRQGSVPDNAGAAPVERSATEEEEEETPEQEAARRRATLARLRAGGALGFGMFNQGAPGADSIEADKEHVDERNLEDDSMAEETRDEAPPLPPSRAPAVPPPAPPIETEDDEEDDAPPPLPASRPSMSESRPTAPAADPESPTLSSRPPIPAATQRRSLPPQPRDADAGETAPPPPPRQLPQEPEVQETEEEDEAPPPPPPMRIGHAAGVYGEPRTSTSGSRPSGASLDQPLAAPPPPAEERTAPSPQASVPAATQPRASGEQQGRRSTTLGTRPGYDQLREASANVGAGLVRSAHAIFQQGKRGQYGDGSSTGFVLLAMQNVGITPAEGWGQVIFEQEGGSILRRYDEPRPGDIAAFYDAKLRGKKGLSTYSQHVGSVEEPLVGVVAEFEERKHKLRVLQVERGVPEEVSYRSEDLKSGRILVHRPGI</sequence>
<feature type="compositionally biased region" description="Low complexity" evidence="3">
    <location>
        <begin position="127"/>
        <end position="137"/>
    </location>
</feature>
<feature type="compositionally biased region" description="Acidic residues" evidence="3">
    <location>
        <begin position="1003"/>
        <end position="1012"/>
    </location>
</feature>
<protein>
    <recommendedName>
        <fullName evidence="4">SH3 domain-containing protein</fullName>
    </recommendedName>
</protein>
<evidence type="ECO:0000256" key="1">
    <source>
        <dbReference type="ARBA" id="ARBA00022443"/>
    </source>
</evidence>
<evidence type="ECO:0000256" key="3">
    <source>
        <dbReference type="SAM" id="MobiDB-lite"/>
    </source>
</evidence>
<dbReference type="RefSeq" id="XP_018996092.1">
    <property type="nucleotide sequence ID" value="XM_019135689.1"/>
</dbReference>
<name>A0A1E3HZI6_9TREE</name>
<evidence type="ECO:0000259" key="4">
    <source>
        <dbReference type="PROSITE" id="PS50002"/>
    </source>
</evidence>
<feature type="compositionally biased region" description="Polar residues" evidence="3">
    <location>
        <begin position="1111"/>
        <end position="1120"/>
    </location>
</feature>
<feature type="region of interest" description="Disordered" evidence="3">
    <location>
        <begin position="28"/>
        <end position="1173"/>
    </location>
</feature>
<feature type="compositionally biased region" description="Basic and acidic residues" evidence="3">
    <location>
        <begin position="141"/>
        <end position="152"/>
    </location>
</feature>
<dbReference type="Proteomes" id="UP000094065">
    <property type="component" value="Unassembled WGS sequence"/>
</dbReference>
<evidence type="ECO:0000313" key="5">
    <source>
        <dbReference type="EMBL" id="ODN81773.1"/>
    </source>
</evidence>